<dbReference type="Gene3D" id="1.25.40.10">
    <property type="entry name" value="Tetratricopeptide repeat domain"/>
    <property type="match status" value="1"/>
</dbReference>
<dbReference type="Pfam" id="PF12770">
    <property type="entry name" value="CHAT"/>
    <property type="match status" value="1"/>
</dbReference>
<dbReference type="InterPro" id="IPR011990">
    <property type="entry name" value="TPR-like_helical_dom_sf"/>
</dbReference>
<comment type="caution">
    <text evidence="3">The sequence shown here is derived from an EMBL/GenBank/DDBJ whole genome shotgun (WGS) entry which is preliminary data.</text>
</comment>
<evidence type="ECO:0000259" key="2">
    <source>
        <dbReference type="Pfam" id="PF12770"/>
    </source>
</evidence>
<protein>
    <recommendedName>
        <fullName evidence="2">CHAT domain-containing protein</fullName>
    </recommendedName>
</protein>
<dbReference type="OrthoDB" id="9991317at2759"/>
<dbReference type="InterPro" id="IPR024983">
    <property type="entry name" value="CHAT_dom"/>
</dbReference>
<dbReference type="AlphaFoldDB" id="A0A7C8VF76"/>
<feature type="domain" description="CHAT" evidence="2">
    <location>
        <begin position="675"/>
        <end position="973"/>
    </location>
</feature>
<name>A0A7C8VF76_ORBOL</name>
<feature type="compositionally biased region" description="Basic and acidic residues" evidence="1">
    <location>
        <begin position="38"/>
        <end position="57"/>
    </location>
</feature>
<organism evidence="3 4">
    <name type="scientific">Orbilia oligospora</name>
    <name type="common">Nematode-trapping fungus</name>
    <name type="synonym">Arthrobotrys oligospora</name>
    <dbReference type="NCBI Taxonomy" id="2813651"/>
    <lineage>
        <taxon>Eukaryota</taxon>
        <taxon>Fungi</taxon>
        <taxon>Dikarya</taxon>
        <taxon>Ascomycota</taxon>
        <taxon>Pezizomycotina</taxon>
        <taxon>Orbiliomycetes</taxon>
        <taxon>Orbiliales</taxon>
        <taxon>Orbiliaceae</taxon>
        <taxon>Orbilia</taxon>
    </lineage>
</organism>
<sequence>MRRHCLENTVHVSELEGDYLRNREEGIVSGLGPSTPKHLSEEKRTLGRRTKAQESHYVEDASTTYLDNAEPDNQQFADIDLDCGLRLSGWVNEVETVSSHLSSNLEPILLKYGETTKGASKHSHTTTQCENTKAHAPESLQVLFMEDSREQYNPDESVPPTSNADIEDIDIYTAEARLYLPPGNGPSMDRAEKIDGLGELFLTRWNLGGDIEDIKSAIDMEHSAQDLANHSCSGKGKYLLRLQIMLMEKFQATDQLIYIDRAIQVGSELVEFSTTNKCEITQFTALHDLATCLQARYEKGKDIEDMTKAINAMEEALALSPTATEQQLCLEGLGRLWLLKYDRTQSVGDLDKAIGWFELFTILGITTEYLKSGYHYLGVCYQARYRSTGFSGDIHQATKMAKAVLRLSSTSQDLDSSKLIAYLFNLGSYTYQHFVHTADKSDLRIAIDSFEKALRIPGLSPDQKCTVLCQLGDSLVMRYKNLSKAELVLREAVETQDASSVNRASAAKSLAYKLAYWGRWEESLAVFQEGVSLLPTFDPKAAEEKLQSNIEAFSGLSRDAAAVALNAGRTPLEALSLLEKGRGILSNSLRTKNTTSLVGVGTVTDSVFPYSSDEILSAVGKDRLAVINISKFRCDAILVREGRIEVVPLIHLDHEVIDEKARLVRNSGDGSWGTLEWLWETVALPVLKRFEIYKPLPKDQAERFSSQDKEKSQWRRGKTLIADDCLPHIWWITTGQLAQIPIHAAGNHFKHSRETVLDCAISSYAVSVKSFIESRREATERSHNNFGKALIVSMPKTPGRSPLHFADREADVVSKICQSLNLSIEIPNLPYGKEEILKQLQDCQIFHFAGHGLSDPTNPSRSHLLLDDWMKSPLTVEDLQSLNLHNNPPFLAYLSACSTGLNQVMTLCDENINLISASQLAGIRHVIGSLWEVNDRQCVSVAKTVYETIAEKGLTNHAVALGLHRASVLLRDEAVSKESGFQAYNQSRREKLILSQHNALRLSSPEDFESCAYVVKEFPNWLNAELKSYRSVPLRQVDYRNPAKSADTIFSLPVEVAMFRQVPLQSEADNWPRYTNGGRNGLNEREDTSAGGRIETDISWENAHEAVLRNPARAKPKKPHIHWAPYVHFGI</sequence>
<reference evidence="3 4" key="1">
    <citation type="submission" date="2020-01" db="EMBL/GenBank/DDBJ databases">
        <authorList>
            <person name="Palmer J.M."/>
        </authorList>
    </citation>
    <scope>NUCLEOTIDE SEQUENCE [LARGE SCALE GENOMIC DNA]</scope>
    <source>
        <strain evidence="3 4">TWF970</strain>
    </source>
</reference>
<evidence type="ECO:0000313" key="4">
    <source>
        <dbReference type="Proteomes" id="UP000474640"/>
    </source>
</evidence>
<dbReference type="SUPFAM" id="SSF48452">
    <property type="entry name" value="TPR-like"/>
    <property type="match status" value="2"/>
</dbReference>
<dbReference type="EMBL" id="JAABOJ010000022">
    <property type="protein sequence ID" value="KAF3279101.1"/>
    <property type="molecule type" value="Genomic_DNA"/>
</dbReference>
<evidence type="ECO:0000256" key="1">
    <source>
        <dbReference type="SAM" id="MobiDB-lite"/>
    </source>
</evidence>
<dbReference type="Proteomes" id="UP000474640">
    <property type="component" value="Unassembled WGS sequence"/>
</dbReference>
<gene>
    <name evidence="3" type="ORF">TWF970_004210</name>
</gene>
<proteinExistence type="predicted"/>
<evidence type="ECO:0000313" key="3">
    <source>
        <dbReference type="EMBL" id="KAF3279101.1"/>
    </source>
</evidence>
<feature type="region of interest" description="Disordered" evidence="1">
    <location>
        <begin position="26"/>
        <end position="57"/>
    </location>
</feature>
<feature type="region of interest" description="Disordered" evidence="1">
    <location>
        <begin position="1070"/>
        <end position="1090"/>
    </location>
</feature>
<accession>A0A7C8VF76</accession>